<evidence type="ECO:0000313" key="1">
    <source>
        <dbReference type="EMBL" id="MBB4017334.1"/>
    </source>
</evidence>
<dbReference type="Proteomes" id="UP000577362">
    <property type="component" value="Unassembled WGS sequence"/>
</dbReference>
<organism evidence="1 2">
    <name type="scientific">Chelatococcus caeni</name>
    <dbReference type="NCBI Taxonomy" id="1348468"/>
    <lineage>
        <taxon>Bacteria</taxon>
        <taxon>Pseudomonadati</taxon>
        <taxon>Pseudomonadota</taxon>
        <taxon>Alphaproteobacteria</taxon>
        <taxon>Hyphomicrobiales</taxon>
        <taxon>Chelatococcaceae</taxon>
        <taxon>Chelatococcus</taxon>
    </lineage>
</organism>
<dbReference type="AlphaFoldDB" id="A0A840BWG1"/>
<keyword evidence="2" id="KW-1185">Reference proteome</keyword>
<dbReference type="GO" id="GO:0008168">
    <property type="term" value="F:methyltransferase activity"/>
    <property type="evidence" value="ECO:0007669"/>
    <property type="project" value="UniProtKB-KW"/>
</dbReference>
<keyword evidence="1" id="KW-0808">Transferase</keyword>
<dbReference type="GO" id="GO:0032259">
    <property type="term" value="P:methylation"/>
    <property type="evidence" value="ECO:0007669"/>
    <property type="project" value="UniProtKB-KW"/>
</dbReference>
<protein>
    <submittedName>
        <fullName evidence="1">Site-specific DNA-cytosine methylase</fullName>
    </submittedName>
</protein>
<accession>A0A840BWG1</accession>
<proteinExistence type="predicted"/>
<sequence length="658" mass="71568">MDIEREYRVAHMCCSIGGGAKGFRKGSARVGSMRAKFRNIGGIDVVPSALADFEHMAGCKGTLLDLFSLDQYRAFHGKEPPPGWREATPADIHRAFGYERPHIVFMSMPCKGFSGLLAEKVSLSPKYQALNGLTLRGVWLLLEAYKDDPPEFLLFENVPRIATRGRWLLDQIQAIYDAYGYAWAETTHDCGELGGLGQSRKRFLMVARHREKVPPFLYEPPKRRLRGVGEVLEKLPLPGDPAAGPMHRMPSLQWKTWVRLAFVEAGSDWRSLNRLRVEDGALADYGIAPEGDWQASVLGVRKWEEPSGTVAGRSSPTNGSYSVADPRYGNWHDGASSAKLRVTDWNGSSFCVTGAQHVASGALSVADPRMPQGSSEYGQYGVRRWEETAGAVINVKSPGQGGFAVSDPRIPGPPRFNNVFRIVPWGSTSPAIAGPGGPAGGLAVADPRAPQRENYKPIKYKVSGWDEASKTVIGASHAGDGAFAVADPRPDCLPADRETYRTQGHYGVRRWTEPTGAVPAYAKYDRGAWAVADPREPQASGDAGALPAPDDRLVAVIRALDGTWHRPFTTLELAALQSLVDPEEVGTWCLAGSSDSAWREHIGNAVPPDAAQAIAEVMGRTLLLAEMGETFMLSADRIWVQPIEVALAVDTPVPEVRP</sequence>
<dbReference type="RefSeq" id="WP_183316691.1">
    <property type="nucleotide sequence ID" value="NZ_JACIEN010000002.1"/>
</dbReference>
<dbReference type="SUPFAM" id="SSF53335">
    <property type="entry name" value="S-adenosyl-L-methionine-dependent methyltransferases"/>
    <property type="match status" value="1"/>
</dbReference>
<reference evidence="1 2" key="1">
    <citation type="submission" date="2020-08" db="EMBL/GenBank/DDBJ databases">
        <title>Genomic Encyclopedia of Type Strains, Phase IV (KMG-IV): sequencing the most valuable type-strain genomes for metagenomic binning, comparative biology and taxonomic classification.</title>
        <authorList>
            <person name="Goeker M."/>
        </authorList>
    </citation>
    <scope>NUCLEOTIDE SEQUENCE [LARGE SCALE GENOMIC DNA]</scope>
    <source>
        <strain evidence="1 2">DSM 103737</strain>
    </source>
</reference>
<dbReference type="InterPro" id="IPR029063">
    <property type="entry name" value="SAM-dependent_MTases_sf"/>
</dbReference>
<gene>
    <name evidence="1" type="ORF">GGR16_002363</name>
</gene>
<dbReference type="Gene3D" id="3.40.50.150">
    <property type="entry name" value="Vaccinia Virus protein VP39"/>
    <property type="match status" value="1"/>
</dbReference>
<name>A0A840BWG1_9HYPH</name>
<comment type="caution">
    <text evidence="1">The sequence shown here is derived from an EMBL/GenBank/DDBJ whole genome shotgun (WGS) entry which is preliminary data.</text>
</comment>
<keyword evidence="1" id="KW-0489">Methyltransferase</keyword>
<dbReference type="Gene3D" id="3.90.120.10">
    <property type="entry name" value="DNA Methylase, subunit A, domain 2"/>
    <property type="match status" value="1"/>
</dbReference>
<evidence type="ECO:0000313" key="2">
    <source>
        <dbReference type="Proteomes" id="UP000577362"/>
    </source>
</evidence>
<dbReference type="EMBL" id="JACIEN010000002">
    <property type="protein sequence ID" value="MBB4017334.1"/>
    <property type="molecule type" value="Genomic_DNA"/>
</dbReference>